<dbReference type="Proteomes" id="UP000280434">
    <property type="component" value="Unassembled WGS sequence"/>
</dbReference>
<gene>
    <name evidence="1" type="ORF">D7S89_18700</name>
</gene>
<reference evidence="1 2" key="1">
    <citation type="submission" date="2018-10" db="EMBL/GenBank/DDBJ databases">
        <title>Paraburkholderia sp. 7MK8-2, isolated from soil.</title>
        <authorList>
            <person name="Gao Z.-H."/>
            <person name="Qiu L.-H."/>
        </authorList>
    </citation>
    <scope>NUCLEOTIDE SEQUENCE [LARGE SCALE GENOMIC DNA]</scope>
    <source>
        <strain evidence="1 2">7MK8-2</strain>
    </source>
</reference>
<keyword evidence="2" id="KW-1185">Reference proteome</keyword>
<protein>
    <submittedName>
        <fullName evidence="1">DUF1326 domain-containing protein</fullName>
    </submittedName>
</protein>
<dbReference type="RefSeq" id="WP_121279723.1">
    <property type="nucleotide sequence ID" value="NZ_RBZV01000008.1"/>
</dbReference>
<dbReference type="OrthoDB" id="9802256at2"/>
<proteinExistence type="predicted"/>
<sequence length="197" mass="21195">MAWHIVGTYYAPCSCKVGCPCVFGEMEGDQVWCSGGQWVHIGSGDVDGVDVGSTKLAWVADWPKGFLGGLGVGRIYFDSSVSAEQRAVLEPLFKGQLGGVYGVVGQLVKTWLPTQEAPFDIQSGPDETRITVGKIGVAVAKPLRGVSGEPTRLLHGAATFRDNIGLANGKGTWWRDPDLRQWDSLGHAEITEFDWSA</sequence>
<evidence type="ECO:0000313" key="2">
    <source>
        <dbReference type="Proteomes" id="UP000280434"/>
    </source>
</evidence>
<dbReference type="AlphaFoldDB" id="A0A494X5P2"/>
<accession>A0A494X5P2</accession>
<dbReference type="EMBL" id="RBZV01000008">
    <property type="protein sequence ID" value="RKP46005.1"/>
    <property type="molecule type" value="Genomic_DNA"/>
</dbReference>
<evidence type="ECO:0000313" key="1">
    <source>
        <dbReference type="EMBL" id="RKP46005.1"/>
    </source>
</evidence>
<dbReference type="Pfam" id="PF07040">
    <property type="entry name" value="DUF1326"/>
    <property type="match status" value="1"/>
</dbReference>
<comment type="caution">
    <text evidence="1">The sequence shown here is derived from an EMBL/GenBank/DDBJ whole genome shotgun (WGS) entry which is preliminary data.</text>
</comment>
<name>A0A494X5P2_9BURK</name>
<organism evidence="1 2">
    <name type="scientific">Trinickia fusca</name>
    <dbReference type="NCBI Taxonomy" id="2419777"/>
    <lineage>
        <taxon>Bacteria</taxon>
        <taxon>Pseudomonadati</taxon>
        <taxon>Pseudomonadota</taxon>
        <taxon>Betaproteobacteria</taxon>
        <taxon>Burkholderiales</taxon>
        <taxon>Burkholderiaceae</taxon>
        <taxon>Trinickia</taxon>
    </lineage>
</organism>
<dbReference type="InterPro" id="IPR009758">
    <property type="entry name" value="DUF1326"/>
</dbReference>